<dbReference type="EMBL" id="BOMY01000044">
    <property type="protein sequence ID" value="GIF24266.1"/>
    <property type="molecule type" value="Genomic_DNA"/>
</dbReference>
<feature type="region of interest" description="Disordered" evidence="1">
    <location>
        <begin position="70"/>
        <end position="101"/>
    </location>
</feature>
<sequence>MFPGLPPGSRAGFLASGLASADSRARFRLWLAGLSRLPSGFALLSRSLPALARRAFALAFRLRLALALASGPGSPGSRADFLASGPGSPSSRPGFVASGFA</sequence>
<gene>
    <name evidence="2" type="ORF">Ate02nite_69960</name>
</gene>
<organism evidence="2 3">
    <name type="scientific">Paractinoplanes tereljensis</name>
    <dbReference type="NCBI Taxonomy" id="571912"/>
    <lineage>
        <taxon>Bacteria</taxon>
        <taxon>Bacillati</taxon>
        <taxon>Actinomycetota</taxon>
        <taxon>Actinomycetes</taxon>
        <taxon>Micromonosporales</taxon>
        <taxon>Micromonosporaceae</taxon>
        <taxon>Paractinoplanes</taxon>
    </lineage>
</organism>
<dbReference type="AlphaFoldDB" id="A0A919NUK2"/>
<evidence type="ECO:0000313" key="3">
    <source>
        <dbReference type="Proteomes" id="UP000623608"/>
    </source>
</evidence>
<feature type="compositionally biased region" description="Low complexity" evidence="1">
    <location>
        <begin position="70"/>
        <end position="94"/>
    </location>
</feature>
<proteinExistence type="predicted"/>
<keyword evidence="3" id="KW-1185">Reference proteome</keyword>
<accession>A0A919NUK2</accession>
<evidence type="ECO:0000256" key="1">
    <source>
        <dbReference type="SAM" id="MobiDB-lite"/>
    </source>
</evidence>
<dbReference type="Proteomes" id="UP000623608">
    <property type="component" value="Unassembled WGS sequence"/>
</dbReference>
<protein>
    <submittedName>
        <fullName evidence="2">Uncharacterized protein</fullName>
    </submittedName>
</protein>
<comment type="caution">
    <text evidence="2">The sequence shown here is derived from an EMBL/GenBank/DDBJ whole genome shotgun (WGS) entry which is preliminary data.</text>
</comment>
<evidence type="ECO:0000313" key="2">
    <source>
        <dbReference type="EMBL" id="GIF24266.1"/>
    </source>
</evidence>
<name>A0A919NUK2_9ACTN</name>
<reference evidence="2" key="1">
    <citation type="submission" date="2021-01" db="EMBL/GenBank/DDBJ databases">
        <title>Whole genome shotgun sequence of Actinoplanes tereljensis NBRC 105297.</title>
        <authorList>
            <person name="Komaki H."/>
            <person name="Tamura T."/>
        </authorList>
    </citation>
    <scope>NUCLEOTIDE SEQUENCE</scope>
    <source>
        <strain evidence="2">NBRC 105297</strain>
    </source>
</reference>